<protein>
    <submittedName>
        <fullName evidence="3">Uncharacterized protein</fullName>
    </submittedName>
</protein>
<dbReference type="PROSITE" id="PS51257">
    <property type="entry name" value="PROKAR_LIPOPROTEIN"/>
    <property type="match status" value="1"/>
</dbReference>
<dbReference type="AlphaFoldDB" id="A0A9N7W459"/>
<accession>A0A9N7W459</accession>
<evidence type="ECO:0000313" key="4">
    <source>
        <dbReference type="Proteomes" id="UP001153269"/>
    </source>
</evidence>
<feature type="signal peptide" evidence="2">
    <location>
        <begin position="1"/>
        <end position="25"/>
    </location>
</feature>
<keyword evidence="2" id="KW-0732">Signal</keyword>
<proteinExistence type="predicted"/>
<feature type="compositionally biased region" description="Polar residues" evidence="1">
    <location>
        <begin position="123"/>
        <end position="141"/>
    </location>
</feature>
<dbReference type="EMBL" id="CADEAL010004489">
    <property type="protein sequence ID" value="CAB1460677.1"/>
    <property type="molecule type" value="Genomic_DNA"/>
</dbReference>
<feature type="compositionally biased region" description="Basic and acidic residues" evidence="1">
    <location>
        <begin position="93"/>
        <end position="118"/>
    </location>
</feature>
<gene>
    <name evidence="3" type="ORF">PLEPLA_LOCUS48528</name>
</gene>
<comment type="caution">
    <text evidence="3">The sequence shown here is derived from an EMBL/GenBank/DDBJ whole genome shotgun (WGS) entry which is preliminary data.</text>
</comment>
<organism evidence="3 4">
    <name type="scientific">Pleuronectes platessa</name>
    <name type="common">European plaice</name>
    <dbReference type="NCBI Taxonomy" id="8262"/>
    <lineage>
        <taxon>Eukaryota</taxon>
        <taxon>Metazoa</taxon>
        <taxon>Chordata</taxon>
        <taxon>Craniata</taxon>
        <taxon>Vertebrata</taxon>
        <taxon>Euteleostomi</taxon>
        <taxon>Actinopterygii</taxon>
        <taxon>Neopterygii</taxon>
        <taxon>Teleostei</taxon>
        <taxon>Neoteleostei</taxon>
        <taxon>Acanthomorphata</taxon>
        <taxon>Carangaria</taxon>
        <taxon>Pleuronectiformes</taxon>
        <taxon>Pleuronectoidei</taxon>
        <taxon>Pleuronectidae</taxon>
        <taxon>Pleuronectes</taxon>
    </lineage>
</organism>
<evidence type="ECO:0000313" key="3">
    <source>
        <dbReference type="EMBL" id="CAB1460677.1"/>
    </source>
</evidence>
<reference evidence="3" key="1">
    <citation type="submission" date="2020-03" db="EMBL/GenBank/DDBJ databases">
        <authorList>
            <person name="Weist P."/>
        </authorList>
    </citation>
    <scope>NUCLEOTIDE SEQUENCE</scope>
</reference>
<keyword evidence="4" id="KW-1185">Reference proteome</keyword>
<feature type="chain" id="PRO_5040119612" evidence="2">
    <location>
        <begin position="26"/>
        <end position="141"/>
    </location>
</feature>
<feature type="region of interest" description="Disordered" evidence="1">
    <location>
        <begin position="68"/>
        <end position="141"/>
    </location>
</feature>
<feature type="compositionally biased region" description="Low complexity" evidence="1">
    <location>
        <begin position="74"/>
        <end position="85"/>
    </location>
</feature>
<evidence type="ECO:0000256" key="2">
    <source>
        <dbReference type="SAM" id="SignalP"/>
    </source>
</evidence>
<dbReference type="Proteomes" id="UP001153269">
    <property type="component" value="Unassembled WGS sequence"/>
</dbReference>
<evidence type="ECO:0000256" key="1">
    <source>
        <dbReference type="SAM" id="MobiDB-lite"/>
    </source>
</evidence>
<name>A0A9N7W459_PLEPL</name>
<sequence length="141" mass="15213">MASCRNHVRLLLLFVFSVSLLVTSGCTPSASQCLPVKVPRSLCSRSTVALLRLLLPLVDPVHFPQELQLRMPSEQESSSSTTTTEDNPKVGLRTRDKAAGGKKTGAEKERKQKQELGGETKSCLYTNTSKTASSSPPGGHM</sequence>